<accession>A0ABP4DN10</accession>
<dbReference type="PANTHER" id="PTHR43072">
    <property type="entry name" value="N-ACETYLTRANSFERASE"/>
    <property type="match status" value="1"/>
</dbReference>
<sequence length="168" mass="18147">MGTPTGIHVVPMAPEHADAVLTIYQLGIDEGNATFETAAPTWEQFDTSRLPDHRHVAVDEAGTVLGWVAAVPVSDRCVYAGVVEHSVYVHPDARGRGVGSALLRALIESTEAAGIWTIQSGIFPENASSLALHQKTGFRIIGTRERIGRHHGVWRDVVLIERRSPAIG</sequence>
<evidence type="ECO:0000313" key="5">
    <source>
        <dbReference type="Proteomes" id="UP001501072"/>
    </source>
</evidence>
<dbReference type="Pfam" id="PF00583">
    <property type="entry name" value="Acetyltransf_1"/>
    <property type="match status" value="1"/>
</dbReference>
<keyword evidence="1" id="KW-0808">Transferase</keyword>
<keyword evidence="5" id="KW-1185">Reference proteome</keyword>
<dbReference type="PROSITE" id="PS51186">
    <property type="entry name" value="GNAT"/>
    <property type="match status" value="1"/>
</dbReference>
<dbReference type="EMBL" id="BAAAHU010000064">
    <property type="protein sequence ID" value="GAA1015503.1"/>
    <property type="molecule type" value="Genomic_DNA"/>
</dbReference>
<protein>
    <submittedName>
        <fullName evidence="4">GNAT family N-acetyltransferase</fullName>
    </submittedName>
</protein>
<reference evidence="5" key="1">
    <citation type="journal article" date="2019" name="Int. J. Syst. Evol. Microbiol.">
        <title>The Global Catalogue of Microorganisms (GCM) 10K type strain sequencing project: providing services to taxonomists for standard genome sequencing and annotation.</title>
        <authorList>
            <consortium name="The Broad Institute Genomics Platform"/>
            <consortium name="The Broad Institute Genome Sequencing Center for Infectious Disease"/>
            <person name="Wu L."/>
            <person name="Ma J."/>
        </authorList>
    </citation>
    <scope>NUCLEOTIDE SEQUENCE [LARGE SCALE GENOMIC DNA]</scope>
    <source>
        <strain evidence="5">JCM 11269</strain>
    </source>
</reference>
<dbReference type="CDD" id="cd04301">
    <property type="entry name" value="NAT_SF"/>
    <property type="match status" value="1"/>
</dbReference>
<gene>
    <name evidence="4" type="ORF">GCM10009564_48150</name>
</gene>
<evidence type="ECO:0000256" key="1">
    <source>
        <dbReference type="ARBA" id="ARBA00022679"/>
    </source>
</evidence>
<proteinExistence type="predicted"/>
<dbReference type="Proteomes" id="UP001501072">
    <property type="component" value="Unassembled WGS sequence"/>
</dbReference>
<dbReference type="InterPro" id="IPR000182">
    <property type="entry name" value="GNAT_dom"/>
</dbReference>
<dbReference type="PANTHER" id="PTHR43072:SF23">
    <property type="entry name" value="UPF0039 PROTEIN C11D3.02C"/>
    <property type="match status" value="1"/>
</dbReference>
<keyword evidence="2" id="KW-0012">Acyltransferase</keyword>
<organism evidence="4 5">
    <name type="scientific">Streptomyces thermogriseus</name>
    <dbReference type="NCBI Taxonomy" id="75292"/>
    <lineage>
        <taxon>Bacteria</taxon>
        <taxon>Bacillati</taxon>
        <taxon>Actinomycetota</taxon>
        <taxon>Actinomycetes</taxon>
        <taxon>Kitasatosporales</taxon>
        <taxon>Streptomycetaceae</taxon>
        <taxon>Streptomyces</taxon>
    </lineage>
</organism>
<evidence type="ECO:0000259" key="3">
    <source>
        <dbReference type="PROSITE" id="PS51186"/>
    </source>
</evidence>
<dbReference type="InterPro" id="IPR016181">
    <property type="entry name" value="Acyl_CoA_acyltransferase"/>
</dbReference>
<evidence type="ECO:0000313" key="4">
    <source>
        <dbReference type="EMBL" id="GAA1015503.1"/>
    </source>
</evidence>
<evidence type="ECO:0000256" key="2">
    <source>
        <dbReference type="ARBA" id="ARBA00023315"/>
    </source>
</evidence>
<dbReference type="Gene3D" id="3.40.630.30">
    <property type="match status" value="1"/>
</dbReference>
<dbReference type="SUPFAM" id="SSF55729">
    <property type="entry name" value="Acyl-CoA N-acyltransferases (Nat)"/>
    <property type="match status" value="1"/>
</dbReference>
<feature type="domain" description="N-acetyltransferase" evidence="3">
    <location>
        <begin position="7"/>
        <end position="164"/>
    </location>
</feature>
<comment type="caution">
    <text evidence="4">The sequence shown here is derived from an EMBL/GenBank/DDBJ whole genome shotgun (WGS) entry which is preliminary data.</text>
</comment>
<name>A0ABP4DN10_9ACTN</name>